<reference evidence="5" key="1">
    <citation type="submission" date="2021-02" db="EMBL/GenBank/DDBJ databases">
        <authorList>
            <person name="Nowell W R."/>
        </authorList>
    </citation>
    <scope>NUCLEOTIDE SEQUENCE</scope>
</reference>
<evidence type="ECO:0000313" key="4">
    <source>
        <dbReference type="EMBL" id="CAF3781237.1"/>
    </source>
</evidence>
<accession>A0A819VA37</accession>
<dbReference type="Proteomes" id="UP000663842">
    <property type="component" value="Unassembled WGS sequence"/>
</dbReference>
<organism evidence="5 6">
    <name type="scientific">Rotaria magnacalcarata</name>
    <dbReference type="NCBI Taxonomy" id="392030"/>
    <lineage>
        <taxon>Eukaryota</taxon>
        <taxon>Metazoa</taxon>
        <taxon>Spiralia</taxon>
        <taxon>Gnathifera</taxon>
        <taxon>Rotifera</taxon>
        <taxon>Eurotatoria</taxon>
        <taxon>Bdelloidea</taxon>
        <taxon>Philodinida</taxon>
        <taxon>Philodinidae</taxon>
        <taxon>Rotaria</taxon>
    </lineage>
</organism>
<dbReference type="AlphaFoldDB" id="A0A819VA37"/>
<dbReference type="EMBL" id="CAJOBF010000244">
    <property type="protein sequence ID" value="CAF3781237.1"/>
    <property type="molecule type" value="Genomic_DNA"/>
</dbReference>
<dbReference type="EMBL" id="CAJNRG010018887">
    <property type="protein sequence ID" value="CAF2264897.1"/>
    <property type="molecule type" value="Genomic_DNA"/>
</dbReference>
<protein>
    <submittedName>
        <fullName evidence="5">Uncharacterized protein</fullName>
    </submittedName>
</protein>
<evidence type="ECO:0000313" key="6">
    <source>
        <dbReference type="Proteomes" id="UP000663866"/>
    </source>
</evidence>
<proteinExistence type="predicted"/>
<feature type="compositionally biased region" description="Basic and acidic residues" evidence="1">
    <location>
        <begin position="855"/>
        <end position="871"/>
    </location>
</feature>
<evidence type="ECO:0000313" key="2">
    <source>
        <dbReference type="EMBL" id="CAF2196423.1"/>
    </source>
</evidence>
<name>A0A819VA37_9BILA</name>
<gene>
    <name evidence="5" type="ORF">OVN521_LOCUS21143</name>
    <name evidence="4" type="ORF">UXM345_LOCUS3698</name>
    <name evidence="2" type="ORF">WKI299_LOCUS34266</name>
    <name evidence="3" type="ORF">XDN619_LOCUS36524</name>
</gene>
<feature type="region of interest" description="Disordered" evidence="1">
    <location>
        <begin position="836"/>
        <end position="889"/>
    </location>
</feature>
<dbReference type="Proteomes" id="UP000663887">
    <property type="component" value="Unassembled WGS sequence"/>
</dbReference>
<evidence type="ECO:0000256" key="1">
    <source>
        <dbReference type="SAM" id="MobiDB-lite"/>
    </source>
</evidence>
<dbReference type="EMBL" id="CAJOBG010004327">
    <property type="protein sequence ID" value="CAF4105800.1"/>
    <property type="molecule type" value="Genomic_DNA"/>
</dbReference>
<evidence type="ECO:0000313" key="3">
    <source>
        <dbReference type="EMBL" id="CAF2264897.1"/>
    </source>
</evidence>
<dbReference type="Proteomes" id="UP000663856">
    <property type="component" value="Unassembled WGS sequence"/>
</dbReference>
<feature type="compositionally biased region" description="Basic and acidic residues" evidence="1">
    <location>
        <begin position="836"/>
        <end position="846"/>
    </location>
</feature>
<dbReference type="EMBL" id="CAJNRF010016387">
    <property type="protein sequence ID" value="CAF2196423.1"/>
    <property type="molecule type" value="Genomic_DNA"/>
</dbReference>
<sequence>MLNSNIEEKWKRLHPMDSRQYCHSTSQTKIELEEPEADATSEQSKSAYYYMFNRVYNQWQEATIEEKQEHEAIIDLKNSTKIPRFMCNFARFRSIMDILWDDSVYPFIEILEVVKSPYRVSENFIEAVKNVIENKFPSNLRKHDGTKIPIIEKDTAFMGDLFFAHVDQVSRQLFDLSSIQEKFNSSPLTYNLSTKNHSIQENIDNYNFVYGGASVIISSKFVFFSGSTFIYYREFHNKKERLMMIIEYLIANDLLYQPFGKVRFMKGAHKSYAMLPPNQVKKNDVSIRALAKLNLNISDYERIWQQCMLPTPELLAKIEKSAINHINLHLGDYISIIHRLGDASDPVAQEILKPGLQCGQIGINFTSNTFSLEPEHIVHFNCDNNIMKQLNELCIRATDQKVTLLNDTTSSTIYNDYMAQKVSDTVEISIPFTDGYNQLQGKKLSSVISTGISSNEYDQTNTLQKQVISNEEASASIILPNIENNSIDDCVFVMEKIKAILENDRNNVAYSPKGVTSIRQWLDNDQEHHKASMAINHLAQTVYNGGLSYEKSDNIGTNNNTTTDSSNPIEYDYPTTDSMMVNDIDHSLCVQQHPHKERFSQLSSSIIIECGCDKDNRNADYEYMETDYYSSIQTSSPCETMELGRNNTLERSQESSNENNILPEKSDIITLSKRLMLKSFATFTKTDATRLYNSAEIKNSVIKYLEEYEFIKQIDNLFLATSPTRKTVKSEIGYLQLFPVSRSASDAAAFEIKLREKVNITLDSYVRKVFNGGNSSISNSVINNLFNTAHHNWLLNRDWYDKLNEGHISIYYQNKIFRPDTNMSVTMVTVTSVSNDDVHDSFDRPRSKLTSLQRANKELRRLGAKRQKESSNEPLPKRQRKPKRFADDD</sequence>
<comment type="caution">
    <text evidence="5">The sequence shown here is derived from an EMBL/GenBank/DDBJ whole genome shotgun (WGS) entry which is preliminary data.</text>
</comment>
<evidence type="ECO:0000313" key="5">
    <source>
        <dbReference type="EMBL" id="CAF4105800.1"/>
    </source>
</evidence>
<dbReference type="Proteomes" id="UP000663866">
    <property type="component" value="Unassembled WGS sequence"/>
</dbReference>
<keyword evidence="6" id="KW-1185">Reference proteome</keyword>